<keyword evidence="3" id="KW-1185">Reference proteome</keyword>
<proteinExistence type="predicted"/>
<evidence type="ECO:0000313" key="2">
    <source>
        <dbReference type="EMBL" id="UQS82068.1"/>
    </source>
</evidence>
<organism evidence="2 3">
    <name type="scientific">Bombilactobacillus folatiphilus</name>
    <dbReference type="NCBI Taxonomy" id="2923362"/>
    <lineage>
        <taxon>Bacteria</taxon>
        <taxon>Bacillati</taxon>
        <taxon>Bacillota</taxon>
        <taxon>Bacilli</taxon>
        <taxon>Lactobacillales</taxon>
        <taxon>Lactobacillaceae</taxon>
        <taxon>Bombilactobacillus</taxon>
    </lineage>
</organism>
<evidence type="ECO:0008006" key="4">
    <source>
        <dbReference type="Google" id="ProtNLM"/>
    </source>
</evidence>
<keyword evidence="1" id="KW-0812">Transmembrane</keyword>
<gene>
    <name evidence="2" type="ORF">MOO45_07745</name>
</gene>
<dbReference type="RefSeq" id="WP_249514338.1">
    <property type="nucleotide sequence ID" value="NZ_CP093366.1"/>
</dbReference>
<evidence type="ECO:0000256" key="1">
    <source>
        <dbReference type="SAM" id="Phobius"/>
    </source>
</evidence>
<dbReference type="EMBL" id="CP093366">
    <property type="protein sequence ID" value="UQS82068.1"/>
    <property type="molecule type" value="Genomic_DNA"/>
</dbReference>
<sequence length="248" mass="27935">MKKKTKWITIIIIVLIILIGGLWLLNSHQNAKKSDQHTRPHQHTYVVKAASPLELSGTVTYQQKYDLIKVQSWQLLVQNGASVWKGEKLDTTGQLAPANGIFELGNNQNSIYTTPFKAQGTISEYDLDKLNVGDQVNIKSLTQQKQASQTAQITYLQLNADKNSSGVSYYNFETTLPPVYRLGQHVIISVPSKYSQIAKKAVHNHQVKLKDGTKKALTADQIKQSDNQYDYVDQSYLAPQTKLVYKDK</sequence>
<protein>
    <recommendedName>
        <fullName evidence="4">SAF domain-containing protein</fullName>
    </recommendedName>
</protein>
<dbReference type="Proteomes" id="UP000831495">
    <property type="component" value="Chromosome"/>
</dbReference>
<reference evidence="2" key="1">
    <citation type="journal article" date="2022" name="Int. J. Syst. Evol. Microbiol.">
        <title>Apilactobacillus apisilvae sp. nov., Nicolia spurrieriana gen. nov. sp. nov., Bombilactobacillus folatiphilus sp. nov. and Bombilactobacillus thymidiniphilus sp. nov., four new lactic acid bacterial isolates from stingless bees Tetragonula carbonaria and Austroplebeia australis.</title>
        <authorList>
            <person name="Oliphant S.A."/>
            <person name="Watson-Haigh N.S."/>
            <person name="Sumby K.M."/>
            <person name="Gardner J."/>
            <person name="Groom S."/>
            <person name="Jiranek V."/>
        </authorList>
    </citation>
    <scope>NUCLEOTIDE SEQUENCE</scope>
    <source>
        <strain evidence="2">SG4_D2</strain>
    </source>
</reference>
<name>A0ABY4P8M0_9LACO</name>
<evidence type="ECO:0000313" key="3">
    <source>
        <dbReference type="Proteomes" id="UP000831495"/>
    </source>
</evidence>
<keyword evidence="1" id="KW-1133">Transmembrane helix</keyword>
<feature type="transmembrane region" description="Helical" evidence="1">
    <location>
        <begin position="7"/>
        <end position="25"/>
    </location>
</feature>
<accession>A0ABY4P8M0</accession>
<keyword evidence="1" id="KW-0472">Membrane</keyword>